<reference evidence="2" key="1">
    <citation type="submission" date="2019-08" db="EMBL/GenBank/DDBJ databases">
        <authorList>
            <person name="Kucharzyk K."/>
            <person name="Murdoch R.W."/>
            <person name="Higgins S."/>
            <person name="Loffler F."/>
        </authorList>
    </citation>
    <scope>NUCLEOTIDE SEQUENCE</scope>
</reference>
<organism evidence="2">
    <name type="scientific">bioreactor metagenome</name>
    <dbReference type="NCBI Taxonomy" id="1076179"/>
    <lineage>
        <taxon>unclassified sequences</taxon>
        <taxon>metagenomes</taxon>
        <taxon>ecological metagenomes</taxon>
    </lineage>
</organism>
<evidence type="ECO:0000256" key="1">
    <source>
        <dbReference type="SAM" id="MobiDB-lite"/>
    </source>
</evidence>
<comment type="caution">
    <text evidence="2">The sequence shown here is derived from an EMBL/GenBank/DDBJ whole genome shotgun (WGS) entry which is preliminary data.</text>
</comment>
<accession>A0A645HCM8</accession>
<dbReference type="EMBL" id="VSSQ01086096">
    <property type="protein sequence ID" value="MPN33543.1"/>
    <property type="molecule type" value="Genomic_DNA"/>
</dbReference>
<feature type="region of interest" description="Disordered" evidence="1">
    <location>
        <begin position="85"/>
        <end position="109"/>
    </location>
</feature>
<gene>
    <name evidence="2" type="ORF">SDC9_181031</name>
</gene>
<dbReference type="AlphaFoldDB" id="A0A645HCM8"/>
<protein>
    <submittedName>
        <fullName evidence="2">Uncharacterized protein</fullName>
    </submittedName>
</protein>
<evidence type="ECO:0000313" key="2">
    <source>
        <dbReference type="EMBL" id="MPN33543.1"/>
    </source>
</evidence>
<proteinExistence type="predicted"/>
<sequence length="132" mass="13915">MENLLAQLAGIDGEQQRLGDGDTTGRVMGVAEHLAQPERLLVLHDFNDPAGTAGYIDHALDAPAEQNIGLADRLPGLVKGLIGRQFDDAAGGGKPGEQRRRQAPQQQAGREQFALGAIRIVKPGIQSGGPCM</sequence>
<name>A0A645HCM8_9ZZZZ</name>